<dbReference type="PATRIC" id="fig|1398.25.peg.1489"/>
<dbReference type="AlphaFoldDB" id="A0A150KIP8"/>
<proteinExistence type="predicted"/>
<name>A0A150KIP8_HEYCO</name>
<dbReference type="Proteomes" id="UP000075304">
    <property type="component" value="Unassembled WGS sequence"/>
</dbReference>
<keyword evidence="1" id="KW-0812">Transmembrane</keyword>
<dbReference type="RefSeq" id="WP_061574359.1">
    <property type="nucleotide sequence ID" value="NZ_LQYI01000021.1"/>
</dbReference>
<dbReference type="EMBL" id="LQYI01000021">
    <property type="protein sequence ID" value="KYC72281.1"/>
    <property type="molecule type" value="Genomic_DNA"/>
</dbReference>
<protein>
    <submittedName>
        <fullName evidence="2">Uncharacterized protein</fullName>
    </submittedName>
</protein>
<evidence type="ECO:0000313" key="3">
    <source>
        <dbReference type="Proteomes" id="UP000075304"/>
    </source>
</evidence>
<accession>A0A150KIP8</accession>
<comment type="caution">
    <text evidence="2">The sequence shown here is derived from an EMBL/GenBank/DDBJ whole genome shotgun (WGS) entry which is preliminary data.</text>
</comment>
<evidence type="ECO:0000256" key="1">
    <source>
        <dbReference type="SAM" id="Phobius"/>
    </source>
</evidence>
<keyword evidence="1" id="KW-0472">Membrane</keyword>
<feature type="transmembrane region" description="Helical" evidence="1">
    <location>
        <begin position="230"/>
        <end position="251"/>
    </location>
</feature>
<keyword evidence="1" id="KW-1133">Transmembrane helix</keyword>
<feature type="transmembrane region" description="Helical" evidence="1">
    <location>
        <begin position="266"/>
        <end position="287"/>
    </location>
</feature>
<evidence type="ECO:0000313" key="2">
    <source>
        <dbReference type="EMBL" id="KYC72281.1"/>
    </source>
</evidence>
<reference evidence="2 3" key="1">
    <citation type="submission" date="2016-01" db="EMBL/GenBank/DDBJ databases">
        <title>Genome Sequences of Twelve Sporeforming Bacillus Species Isolated from Foods.</title>
        <authorList>
            <person name="Berendsen E.M."/>
            <person name="Wells-Bennik M.H."/>
            <person name="Krawcyk A.O."/>
            <person name="De Jong A."/>
            <person name="Holsappel S."/>
            <person name="Eijlander R.T."/>
            <person name="Kuipers O.P."/>
        </authorList>
    </citation>
    <scope>NUCLEOTIDE SEQUENCE [LARGE SCALE GENOMIC DNA]</scope>
    <source>
        <strain evidence="2 3">B4099</strain>
    </source>
</reference>
<organism evidence="2 3">
    <name type="scientific">Heyndrickxia coagulans</name>
    <name type="common">Weizmannia coagulans</name>
    <dbReference type="NCBI Taxonomy" id="1398"/>
    <lineage>
        <taxon>Bacteria</taxon>
        <taxon>Bacillati</taxon>
        <taxon>Bacillota</taxon>
        <taxon>Bacilli</taxon>
        <taxon>Bacillales</taxon>
        <taxon>Bacillaceae</taxon>
        <taxon>Heyndrickxia</taxon>
    </lineage>
</organism>
<feature type="transmembrane region" description="Helical" evidence="1">
    <location>
        <begin position="143"/>
        <end position="163"/>
    </location>
</feature>
<gene>
    <name evidence="2" type="ORF">B4099_3643</name>
</gene>
<feature type="transmembrane region" description="Helical" evidence="1">
    <location>
        <begin position="183"/>
        <end position="210"/>
    </location>
</feature>
<sequence>MGEQIGIQELFKEFIIKSQNKFLEDEISRWYRVFTVIFLQIGEGRLPYGDITDCIYSVEEDPKLEIIKDNLTKIIEKSNEESKDENIKKSFERFEDHVHLAITQREFILKNVAALERKVRPLDIAVKDASKQVKLIIRSKAKIYAEFVSILGIFTGIVIGVMGSLQTISSVFSHINSVPTGKLLAFSSLTAMGVITIIFLLMKLVSNIVVITFEEEIPKSSLRAVIARNYVYFMSILVLFYFFILGGVLYFDGLKDFFSVLFGNPVIPFIVIVAIPLVIFNIGYFLIKEKKNE</sequence>